<evidence type="ECO:0000313" key="3">
    <source>
        <dbReference type="Proteomes" id="UP000251241"/>
    </source>
</evidence>
<reference evidence="2 3" key="1">
    <citation type="submission" date="2018-06" db="EMBL/GenBank/DDBJ databases">
        <authorList>
            <consortium name="Pathogen Informatics"/>
            <person name="Doyle S."/>
        </authorList>
    </citation>
    <scope>NUCLEOTIDE SEQUENCE [LARGE SCALE GENOMIC DNA]</scope>
    <source>
        <strain evidence="2 3">NCTC11343</strain>
    </source>
</reference>
<evidence type="ECO:0000313" key="2">
    <source>
        <dbReference type="EMBL" id="SPZ85213.1"/>
    </source>
</evidence>
<feature type="signal peptide" evidence="1">
    <location>
        <begin position="1"/>
        <end position="21"/>
    </location>
</feature>
<name>A0A2X2J0Z6_SPHMU</name>
<dbReference type="Proteomes" id="UP000251241">
    <property type="component" value="Unassembled WGS sequence"/>
</dbReference>
<keyword evidence="1" id="KW-0732">Signal</keyword>
<dbReference type="RefSeq" id="WP_256603137.1">
    <property type="nucleotide sequence ID" value="NZ_UAUU01000006.1"/>
</dbReference>
<dbReference type="Gene3D" id="3.10.20.310">
    <property type="entry name" value="membrane protein fhac"/>
    <property type="match status" value="1"/>
</dbReference>
<dbReference type="AlphaFoldDB" id="A0A2X2J0Z6"/>
<organism evidence="2 3">
    <name type="scientific">Sphingobacterium multivorum</name>
    <dbReference type="NCBI Taxonomy" id="28454"/>
    <lineage>
        <taxon>Bacteria</taxon>
        <taxon>Pseudomonadati</taxon>
        <taxon>Bacteroidota</taxon>
        <taxon>Sphingobacteriia</taxon>
        <taxon>Sphingobacteriales</taxon>
        <taxon>Sphingobacteriaceae</taxon>
        <taxon>Sphingobacterium</taxon>
    </lineage>
</organism>
<feature type="chain" id="PRO_5015862911" description="Outer membrane protein assembly factor BamA" evidence="1">
    <location>
        <begin position="22"/>
        <end position="123"/>
    </location>
</feature>
<accession>A0A2X2J0Z6</accession>
<evidence type="ECO:0000256" key="1">
    <source>
        <dbReference type="SAM" id="SignalP"/>
    </source>
</evidence>
<evidence type="ECO:0008006" key="4">
    <source>
        <dbReference type="Google" id="ProtNLM"/>
    </source>
</evidence>
<protein>
    <recommendedName>
        <fullName evidence="4">Outer membrane protein assembly factor BamA</fullName>
    </recommendedName>
</protein>
<sequence length="123" mass="13849">MKRILPVILFFGLSSMQLVYGQDKGAFNLNDPEKISYLNPKNYVISAIDITGTQFLDKNVLITISKLSVGQYLEVPSEATAKVVKDMMAQGLFDDVELWADKIEGEKYIFDHPCSRTSSFNAY</sequence>
<proteinExistence type="predicted"/>
<dbReference type="EMBL" id="UAUU01000006">
    <property type="protein sequence ID" value="SPZ85213.1"/>
    <property type="molecule type" value="Genomic_DNA"/>
</dbReference>
<gene>
    <name evidence="2" type="ORF">NCTC11343_01773</name>
</gene>